<dbReference type="EC" id="3.6.1.66" evidence="10"/>
<dbReference type="FunFam" id="3.90.950.10:FF:000001">
    <property type="entry name" value="dITP/XTP pyrophosphatase"/>
    <property type="match status" value="1"/>
</dbReference>
<dbReference type="GO" id="GO:0017111">
    <property type="term" value="F:ribonucleoside triphosphate phosphatase activity"/>
    <property type="evidence" value="ECO:0007669"/>
    <property type="project" value="InterPro"/>
</dbReference>
<feature type="binding site" evidence="10">
    <location>
        <begin position="12"/>
        <end position="17"/>
    </location>
    <ligand>
        <name>substrate</name>
    </ligand>
</feature>
<dbReference type="Pfam" id="PF01725">
    <property type="entry name" value="Ham1p_like"/>
    <property type="match status" value="1"/>
</dbReference>
<evidence type="ECO:0000256" key="6">
    <source>
        <dbReference type="ARBA" id="ARBA00022842"/>
    </source>
</evidence>
<dbReference type="AlphaFoldDB" id="A0A2W5HFH6"/>
<organism evidence="12 13">
    <name type="scientific">Micavibrio aeruginosavorus</name>
    <dbReference type="NCBI Taxonomy" id="349221"/>
    <lineage>
        <taxon>Bacteria</taxon>
        <taxon>Pseudomonadati</taxon>
        <taxon>Bdellovibrionota</taxon>
        <taxon>Bdellovibrionia</taxon>
        <taxon>Bdellovibrionales</taxon>
        <taxon>Pseudobdellovibrionaceae</taxon>
        <taxon>Micavibrio</taxon>
    </lineage>
</organism>
<keyword evidence="3 10" id="KW-0479">Metal-binding</keyword>
<dbReference type="InterPro" id="IPR029001">
    <property type="entry name" value="ITPase-like_fam"/>
</dbReference>
<feature type="binding site" evidence="10">
    <location>
        <position position="181"/>
    </location>
    <ligand>
        <name>substrate</name>
    </ligand>
</feature>
<evidence type="ECO:0000256" key="3">
    <source>
        <dbReference type="ARBA" id="ARBA00022723"/>
    </source>
</evidence>
<gene>
    <name evidence="12" type="primary">rdgB</name>
    <name evidence="12" type="ORF">DI586_02150</name>
</gene>
<keyword evidence="4 10" id="KW-0547">Nucleotide-binding</keyword>
<dbReference type="CDD" id="cd00515">
    <property type="entry name" value="HAM1"/>
    <property type="match status" value="1"/>
</dbReference>
<dbReference type="HAMAP" id="MF_01405">
    <property type="entry name" value="Non_canon_purine_NTPase"/>
    <property type="match status" value="1"/>
</dbReference>
<comment type="function">
    <text evidence="10">Pyrophosphatase that catalyzes the hydrolysis of nucleoside triphosphates to their monophosphate derivatives, with a high preference for the non-canonical purine nucleotides XTP (xanthosine triphosphate), dITP (deoxyinosine triphosphate) and ITP. Seems to function as a house-cleaning enzyme that removes non-canonical purine nucleotides from the nucleotide pool, thus preventing their incorporation into DNA/RNA and avoiding chromosomal lesions.</text>
</comment>
<dbReference type="GO" id="GO:0046872">
    <property type="term" value="F:metal ion binding"/>
    <property type="evidence" value="ECO:0007669"/>
    <property type="project" value="UniProtKB-KW"/>
</dbReference>
<comment type="catalytic activity">
    <reaction evidence="9 10">
        <text>XTP + H2O = XMP + diphosphate + H(+)</text>
        <dbReference type="Rhea" id="RHEA:28610"/>
        <dbReference type="ChEBI" id="CHEBI:15377"/>
        <dbReference type="ChEBI" id="CHEBI:15378"/>
        <dbReference type="ChEBI" id="CHEBI:33019"/>
        <dbReference type="ChEBI" id="CHEBI:57464"/>
        <dbReference type="ChEBI" id="CHEBI:61314"/>
        <dbReference type="EC" id="3.6.1.66"/>
    </reaction>
</comment>
<comment type="catalytic activity">
    <reaction evidence="10">
        <text>ITP + H2O = IMP + diphosphate + H(+)</text>
        <dbReference type="Rhea" id="RHEA:29399"/>
        <dbReference type="ChEBI" id="CHEBI:15377"/>
        <dbReference type="ChEBI" id="CHEBI:15378"/>
        <dbReference type="ChEBI" id="CHEBI:33019"/>
        <dbReference type="ChEBI" id="CHEBI:58053"/>
        <dbReference type="ChEBI" id="CHEBI:61402"/>
        <dbReference type="EC" id="3.6.1.66"/>
    </reaction>
</comment>
<evidence type="ECO:0000256" key="8">
    <source>
        <dbReference type="ARBA" id="ARBA00051875"/>
    </source>
</evidence>
<dbReference type="SUPFAM" id="SSF52972">
    <property type="entry name" value="ITPase-like"/>
    <property type="match status" value="1"/>
</dbReference>
<feature type="active site" description="Proton acceptor" evidence="10">
    <location>
        <position position="73"/>
    </location>
</feature>
<name>A0A2W5HFH6_9BACT</name>
<dbReference type="InterPro" id="IPR020922">
    <property type="entry name" value="dITP/XTP_pyrophosphatase"/>
</dbReference>
<sequence length="200" mass="21825">MKFEGKKLVLATHNKGKIEEIKNLLAPYDIEILSAADMHLPEPDETENTFIGNATLKAKAAAVVTGLPCLSDDSGLSVNALNGEPGVYSADWAEEHKGGPRDFQKAMALVNEKMGDAADRSAYFTSVLVIANPDGSVMTAEGRIGGEIVWPPRGAGGFGYDPIFMPEGEERTFGEMKLEEKKNYSHRARAFKQLLEKYFV</sequence>
<evidence type="ECO:0000256" key="7">
    <source>
        <dbReference type="ARBA" id="ARBA00023080"/>
    </source>
</evidence>
<evidence type="ECO:0000256" key="2">
    <source>
        <dbReference type="ARBA" id="ARBA00011738"/>
    </source>
</evidence>
<dbReference type="PANTHER" id="PTHR11067:SF9">
    <property type="entry name" value="INOSINE TRIPHOSPHATE PYROPHOSPHATASE"/>
    <property type="match status" value="1"/>
</dbReference>
<dbReference type="PANTHER" id="PTHR11067">
    <property type="entry name" value="INOSINE TRIPHOSPHATE PYROPHOSPHATASE/HAM1 PROTEIN"/>
    <property type="match status" value="1"/>
</dbReference>
<keyword evidence="7 10" id="KW-0546">Nucleotide metabolism</keyword>
<dbReference type="EMBL" id="QFOT01000012">
    <property type="protein sequence ID" value="PZP56906.1"/>
    <property type="molecule type" value="Genomic_DNA"/>
</dbReference>
<evidence type="ECO:0000313" key="12">
    <source>
        <dbReference type="EMBL" id="PZP56906.1"/>
    </source>
</evidence>
<dbReference type="GO" id="GO:0009146">
    <property type="term" value="P:purine nucleoside triphosphate catabolic process"/>
    <property type="evidence" value="ECO:0007669"/>
    <property type="project" value="UniProtKB-UniRule"/>
</dbReference>
<accession>A0A2W5HFH6</accession>
<dbReference type="NCBIfam" id="TIGR00042">
    <property type="entry name" value="RdgB/HAM1 family non-canonical purine NTP pyrophosphatase"/>
    <property type="match status" value="1"/>
</dbReference>
<proteinExistence type="inferred from homology"/>
<dbReference type="GO" id="GO:0036220">
    <property type="term" value="F:ITP diphosphatase activity"/>
    <property type="evidence" value="ECO:0007669"/>
    <property type="project" value="UniProtKB-UniRule"/>
</dbReference>
<dbReference type="Proteomes" id="UP000249739">
    <property type="component" value="Unassembled WGS sequence"/>
</dbReference>
<protein>
    <recommendedName>
        <fullName evidence="10">dITP/XTP pyrophosphatase</fullName>
        <ecNumber evidence="10">3.6.1.66</ecNumber>
    </recommendedName>
    <alternativeName>
        <fullName evidence="10">Non-canonical purine NTP pyrophosphatase</fullName>
    </alternativeName>
    <alternativeName>
        <fullName evidence="10">Non-standard purine NTP pyrophosphatase</fullName>
    </alternativeName>
    <alternativeName>
        <fullName evidence="10">Nucleoside-triphosphate diphosphatase</fullName>
    </alternativeName>
    <alternativeName>
        <fullName evidence="10">Nucleoside-triphosphate pyrophosphatase</fullName>
        <shortName evidence="10">NTPase</shortName>
    </alternativeName>
</protein>
<comment type="cofactor">
    <cofactor evidence="10">
        <name>Mg(2+)</name>
        <dbReference type="ChEBI" id="CHEBI:18420"/>
    </cofactor>
    <text evidence="10">Binds 1 Mg(2+) ion per subunit.</text>
</comment>
<comment type="caution">
    <text evidence="12">The sequence shown here is derived from an EMBL/GenBank/DDBJ whole genome shotgun (WGS) entry which is preliminary data.</text>
</comment>
<dbReference type="Gene3D" id="3.90.950.10">
    <property type="match status" value="1"/>
</dbReference>
<dbReference type="GO" id="GO:0036222">
    <property type="term" value="F:XTP diphosphatase activity"/>
    <property type="evidence" value="ECO:0007669"/>
    <property type="project" value="UniProtKB-UniRule"/>
</dbReference>
<evidence type="ECO:0000256" key="11">
    <source>
        <dbReference type="RuleBase" id="RU003781"/>
    </source>
</evidence>
<dbReference type="InterPro" id="IPR002637">
    <property type="entry name" value="RdgB/HAM1"/>
</dbReference>
<dbReference type="GO" id="GO:0009117">
    <property type="term" value="P:nucleotide metabolic process"/>
    <property type="evidence" value="ECO:0007669"/>
    <property type="project" value="UniProtKB-KW"/>
</dbReference>
<comment type="similarity">
    <text evidence="1 10 11">Belongs to the HAM1 NTPase family.</text>
</comment>
<feature type="binding site" evidence="10">
    <location>
        <position position="44"/>
    </location>
    <ligand>
        <name>Mg(2+)</name>
        <dbReference type="ChEBI" id="CHEBI:18420"/>
    </ligand>
</feature>
<keyword evidence="5 10" id="KW-0378">Hydrolase</keyword>
<dbReference type="GO" id="GO:0035870">
    <property type="term" value="F:dITP diphosphatase activity"/>
    <property type="evidence" value="ECO:0007669"/>
    <property type="project" value="UniProtKB-UniRule"/>
</dbReference>
<evidence type="ECO:0000256" key="4">
    <source>
        <dbReference type="ARBA" id="ARBA00022741"/>
    </source>
</evidence>
<comment type="subunit">
    <text evidence="2 10">Homodimer.</text>
</comment>
<evidence type="ECO:0000256" key="10">
    <source>
        <dbReference type="HAMAP-Rule" id="MF_01405"/>
    </source>
</evidence>
<feature type="binding site" evidence="10">
    <location>
        <position position="73"/>
    </location>
    <ligand>
        <name>Mg(2+)</name>
        <dbReference type="ChEBI" id="CHEBI:18420"/>
    </ligand>
</feature>
<keyword evidence="6 10" id="KW-0460">Magnesium</keyword>
<feature type="binding site" evidence="10">
    <location>
        <begin position="158"/>
        <end position="161"/>
    </location>
    <ligand>
        <name>substrate</name>
    </ligand>
</feature>
<feature type="binding site" evidence="10">
    <location>
        <begin position="186"/>
        <end position="187"/>
    </location>
    <ligand>
        <name>substrate</name>
    </ligand>
</feature>
<feature type="binding site" evidence="10">
    <location>
        <position position="74"/>
    </location>
    <ligand>
        <name>substrate</name>
    </ligand>
</feature>
<evidence type="ECO:0000256" key="9">
    <source>
        <dbReference type="ARBA" id="ARBA00052017"/>
    </source>
</evidence>
<evidence type="ECO:0000256" key="5">
    <source>
        <dbReference type="ARBA" id="ARBA00022801"/>
    </source>
</evidence>
<reference evidence="12 13" key="1">
    <citation type="submission" date="2017-08" db="EMBL/GenBank/DDBJ databases">
        <title>Infants hospitalized years apart are colonized by the same room-sourced microbial strains.</title>
        <authorList>
            <person name="Brooks B."/>
            <person name="Olm M.R."/>
            <person name="Firek B.A."/>
            <person name="Baker R."/>
            <person name="Thomas B.C."/>
            <person name="Morowitz M.J."/>
            <person name="Banfield J.F."/>
        </authorList>
    </citation>
    <scope>NUCLEOTIDE SEQUENCE [LARGE SCALE GENOMIC DNA]</scope>
    <source>
        <strain evidence="12">S2_006_000_R2_64</strain>
    </source>
</reference>
<evidence type="ECO:0000256" key="1">
    <source>
        <dbReference type="ARBA" id="ARBA00008023"/>
    </source>
</evidence>
<comment type="catalytic activity">
    <reaction evidence="8 10">
        <text>dITP + H2O = dIMP + diphosphate + H(+)</text>
        <dbReference type="Rhea" id="RHEA:28342"/>
        <dbReference type="ChEBI" id="CHEBI:15377"/>
        <dbReference type="ChEBI" id="CHEBI:15378"/>
        <dbReference type="ChEBI" id="CHEBI:33019"/>
        <dbReference type="ChEBI" id="CHEBI:61194"/>
        <dbReference type="ChEBI" id="CHEBI:61382"/>
        <dbReference type="EC" id="3.6.1.66"/>
    </reaction>
</comment>
<evidence type="ECO:0000313" key="13">
    <source>
        <dbReference type="Proteomes" id="UP000249739"/>
    </source>
</evidence>
<dbReference type="GO" id="GO:0005829">
    <property type="term" value="C:cytosol"/>
    <property type="evidence" value="ECO:0007669"/>
    <property type="project" value="TreeGrafter"/>
</dbReference>
<dbReference type="GO" id="GO:0000166">
    <property type="term" value="F:nucleotide binding"/>
    <property type="evidence" value="ECO:0007669"/>
    <property type="project" value="UniProtKB-KW"/>
</dbReference>